<reference evidence="1" key="1">
    <citation type="submission" date="2022-05" db="EMBL/GenBank/DDBJ databases">
        <title>Brevundimonas albigilva TT17 genome sequence.</title>
        <authorList>
            <person name="Lee K."/>
            <person name="Son H."/>
        </authorList>
    </citation>
    <scope>NUCLEOTIDE SEQUENCE</scope>
    <source>
        <strain evidence="1">TT17</strain>
    </source>
</reference>
<proteinExistence type="predicted"/>
<gene>
    <name evidence="1" type="ORF">M8231_02220</name>
</gene>
<protein>
    <submittedName>
        <fullName evidence="1">Uncharacterized protein</fullName>
    </submittedName>
</protein>
<name>A0ABY4SLL5_9CAUL</name>
<accession>A0ABY4SLL5</accession>
<keyword evidence="2" id="KW-1185">Reference proteome</keyword>
<dbReference type="Proteomes" id="UP001055429">
    <property type="component" value="Chromosome"/>
</dbReference>
<organism evidence="1 2">
    <name type="scientific">Brevundimonas albigilva</name>
    <dbReference type="NCBI Taxonomy" id="1312364"/>
    <lineage>
        <taxon>Bacteria</taxon>
        <taxon>Pseudomonadati</taxon>
        <taxon>Pseudomonadota</taxon>
        <taxon>Alphaproteobacteria</taxon>
        <taxon>Caulobacterales</taxon>
        <taxon>Caulobacteraceae</taxon>
        <taxon>Brevundimonas</taxon>
    </lineage>
</organism>
<dbReference type="RefSeq" id="WP_250202148.1">
    <property type="nucleotide sequence ID" value="NZ_CP097649.1"/>
</dbReference>
<evidence type="ECO:0000313" key="2">
    <source>
        <dbReference type="Proteomes" id="UP001055429"/>
    </source>
</evidence>
<dbReference type="EMBL" id="CP097649">
    <property type="protein sequence ID" value="URI15830.1"/>
    <property type="molecule type" value="Genomic_DNA"/>
</dbReference>
<evidence type="ECO:0000313" key="1">
    <source>
        <dbReference type="EMBL" id="URI15830.1"/>
    </source>
</evidence>
<sequence>MTPITFFHGNQLCQIAPQRDGVGYVGLRNGRIVATAPDRPGVARALILAALWRR</sequence>